<dbReference type="Proteomes" id="UP000276940">
    <property type="component" value="Plasmid pVP-R2lc02"/>
</dbReference>
<dbReference type="EMBL" id="PTLS01000016">
    <property type="protein sequence ID" value="RMX26566.1"/>
    <property type="molecule type" value="Genomic_DNA"/>
</dbReference>
<dbReference type="Gene3D" id="3.90.470.20">
    <property type="entry name" value="4'-phosphopantetheinyl transferase domain"/>
    <property type="match status" value="1"/>
</dbReference>
<keyword evidence="1 3" id="KW-0808">Transferase</keyword>
<evidence type="ECO:0000259" key="2">
    <source>
        <dbReference type="Pfam" id="PF01648"/>
    </source>
</evidence>
<dbReference type="Proteomes" id="UP000460207">
    <property type="component" value="Unassembled WGS sequence"/>
</dbReference>
<sequence length="179" mass="20870">MMRELTIDIIYINTLDNNSFASLDSRKRIKKLQHQLGQYMLSQIPYKKDCSISHSHMCVALASYVNRVGVDIELINKTKKTRIQFLSKSEKQLVNRYGFTRIWTLKEAIAKYHTVGLPRLNAVEIKEINASNVIYFVNKTPRKLQYKFLDIIPSYRLSVVAKKISNFSIRIKQEENLKG</sequence>
<protein>
    <submittedName>
        <fullName evidence="3">4'-phosphopantetheinyl transferase superfamily protein</fullName>
    </submittedName>
</protein>
<dbReference type="RefSeq" id="WP_124215895.1">
    <property type="nucleotide sequence ID" value="NZ_CM011640.1"/>
</dbReference>
<evidence type="ECO:0000256" key="1">
    <source>
        <dbReference type="ARBA" id="ARBA00022679"/>
    </source>
</evidence>
<geneLocation type="plasmid" evidence="4">
    <name>pVP-R2lc02</name>
</geneLocation>
<evidence type="ECO:0000313" key="6">
    <source>
        <dbReference type="Proteomes" id="UP000460207"/>
    </source>
</evidence>
<dbReference type="InterPro" id="IPR037143">
    <property type="entry name" value="4-PPantetheinyl_Trfase_dom_sf"/>
</dbReference>
<dbReference type="GO" id="GO:0000287">
    <property type="term" value="F:magnesium ion binding"/>
    <property type="evidence" value="ECO:0007669"/>
    <property type="project" value="InterPro"/>
</dbReference>
<reference evidence="3 6" key="2">
    <citation type="submission" date="2019-11" db="EMBL/GenBank/DDBJ databases">
        <title>Draft genome sequence of 12 host-associated Lactobacillus reuteri rodent strains.</title>
        <authorList>
            <person name="Zhang S."/>
            <person name="Ozcam M."/>
            <person name="Van Pijkeren J.P."/>
        </authorList>
    </citation>
    <scope>NUCLEOTIDE SEQUENCE [LARGE SCALE GENOMIC DNA]</scope>
    <source>
        <strain evidence="3 6">N4I</strain>
    </source>
</reference>
<evidence type="ECO:0000313" key="3">
    <source>
        <dbReference type="EMBL" id="MRG90119.1"/>
    </source>
</evidence>
<feature type="domain" description="4'-phosphopantetheinyl transferase" evidence="2">
    <location>
        <begin position="67"/>
        <end position="159"/>
    </location>
</feature>
<dbReference type="Pfam" id="PF01648">
    <property type="entry name" value="ACPS"/>
    <property type="match status" value="1"/>
</dbReference>
<evidence type="ECO:0000313" key="4">
    <source>
        <dbReference type="EMBL" id="RMX26566.1"/>
    </source>
</evidence>
<name>A0A3M6SGT7_LIMRT</name>
<dbReference type="EMBL" id="WJND01000018">
    <property type="protein sequence ID" value="MRG90119.1"/>
    <property type="molecule type" value="Genomic_DNA"/>
</dbReference>
<dbReference type="GO" id="GO:0008897">
    <property type="term" value="F:holo-[acyl-carrier-protein] synthase activity"/>
    <property type="evidence" value="ECO:0007669"/>
    <property type="project" value="InterPro"/>
</dbReference>
<geneLocation type="plasmid" evidence="5">
    <name>pvp-r2lc02</name>
</geneLocation>
<keyword evidence="4" id="KW-0614">Plasmid</keyword>
<evidence type="ECO:0000313" key="5">
    <source>
        <dbReference type="Proteomes" id="UP000276940"/>
    </source>
</evidence>
<reference evidence="4 5" key="1">
    <citation type="journal article" date="2018" name="J Appl Environ Microbiol">
        <title>The gut symbionts Lactobacillus reuteri R2lc and 2010 encode a polyketide synthase cluster that activates the mammalian aryl-hydrocarbon receptor.</title>
        <authorList>
            <person name="Ozcam M."/>
            <person name="Roos S."/>
            <person name="Van Pijkeren J.P."/>
        </authorList>
    </citation>
    <scope>NUCLEOTIDE SEQUENCE [LARGE SCALE GENOMIC DNA]</scope>
    <source>
        <strain evidence="4 5">R2lc</strain>
        <plasmid evidence="4">pVP-R2lc02</plasmid>
        <plasmid evidence="5">pvp-r2lc02</plasmid>
    </source>
</reference>
<dbReference type="InterPro" id="IPR008278">
    <property type="entry name" value="4-PPantetheinyl_Trfase_dom"/>
</dbReference>
<gene>
    <name evidence="4" type="ORF">C5O77_01080</name>
    <name evidence="3" type="ORF">GIX76_09025</name>
</gene>
<organism evidence="4 5">
    <name type="scientific">Limosilactobacillus reuteri</name>
    <name type="common">Lactobacillus reuteri</name>
    <dbReference type="NCBI Taxonomy" id="1598"/>
    <lineage>
        <taxon>Bacteria</taxon>
        <taxon>Bacillati</taxon>
        <taxon>Bacillota</taxon>
        <taxon>Bacilli</taxon>
        <taxon>Lactobacillales</taxon>
        <taxon>Lactobacillaceae</taxon>
        <taxon>Limosilactobacillus</taxon>
    </lineage>
</organism>
<comment type="caution">
    <text evidence="4">The sequence shown here is derived from an EMBL/GenBank/DDBJ whole genome shotgun (WGS) entry which is preliminary data.</text>
</comment>
<dbReference type="AlphaFoldDB" id="A0A3M6SGT7"/>
<proteinExistence type="predicted"/>
<accession>A0A3M6SGT7</accession>
<dbReference type="SUPFAM" id="SSF56214">
    <property type="entry name" value="4'-phosphopantetheinyl transferase"/>
    <property type="match status" value="1"/>
</dbReference>